<keyword evidence="2" id="KW-0472">Membrane</keyword>
<sequence>MRLERLLHPRFAWIFFFCALVYFLGAMGVSILSVRADNEMVRNRDEIRKQEKLLKSLEMEEAMLTREVRVRNFSRDHGLKRVPPGTVVYIP</sequence>
<feature type="transmembrane region" description="Helical" evidence="2">
    <location>
        <begin position="12"/>
        <end position="34"/>
    </location>
</feature>
<gene>
    <name evidence="3" type="ORF">ENX03_10305</name>
</gene>
<comment type="caution">
    <text evidence="3">The sequence shown here is derived from an EMBL/GenBank/DDBJ whole genome shotgun (WGS) entry which is preliminary data.</text>
</comment>
<reference evidence="3" key="1">
    <citation type="journal article" date="2020" name="mSystems">
        <title>Genome- and Community-Level Interaction Insights into Carbon Utilization and Element Cycling Functions of Hydrothermarchaeota in Hydrothermal Sediment.</title>
        <authorList>
            <person name="Zhou Z."/>
            <person name="Liu Y."/>
            <person name="Xu W."/>
            <person name="Pan J."/>
            <person name="Luo Z.H."/>
            <person name="Li M."/>
        </authorList>
    </citation>
    <scope>NUCLEOTIDE SEQUENCE [LARGE SCALE GENOMIC DNA]</scope>
    <source>
        <strain evidence="3">SpSt-902</strain>
    </source>
</reference>
<keyword evidence="1" id="KW-0175">Coiled coil</keyword>
<name>A0A7C3QXA7_9BACT</name>
<protein>
    <recommendedName>
        <fullName evidence="4">Cell division protein FtsL</fullName>
    </recommendedName>
</protein>
<keyword evidence="2" id="KW-1133">Transmembrane helix</keyword>
<evidence type="ECO:0000313" key="3">
    <source>
        <dbReference type="EMBL" id="HFT94296.1"/>
    </source>
</evidence>
<evidence type="ECO:0008006" key="4">
    <source>
        <dbReference type="Google" id="ProtNLM"/>
    </source>
</evidence>
<evidence type="ECO:0000256" key="1">
    <source>
        <dbReference type="SAM" id="Coils"/>
    </source>
</evidence>
<dbReference type="AlphaFoldDB" id="A0A7C3QXA7"/>
<dbReference type="EMBL" id="DTMM01000222">
    <property type="protein sequence ID" value="HFT94296.1"/>
    <property type="molecule type" value="Genomic_DNA"/>
</dbReference>
<organism evidence="3">
    <name type="scientific">Leptospirillum ferriphilum</name>
    <dbReference type="NCBI Taxonomy" id="178606"/>
    <lineage>
        <taxon>Bacteria</taxon>
        <taxon>Pseudomonadati</taxon>
        <taxon>Nitrospirota</taxon>
        <taxon>Nitrospiria</taxon>
        <taxon>Nitrospirales</taxon>
        <taxon>Nitrospiraceae</taxon>
        <taxon>Leptospirillum</taxon>
    </lineage>
</organism>
<evidence type="ECO:0000256" key="2">
    <source>
        <dbReference type="SAM" id="Phobius"/>
    </source>
</evidence>
<feature type="coiled-coil region" evidence="1">
    <location>
        <begin position="40"/>
        <end position="67"/>
    </location>
</feature>
<proteinExistence type="predicted"/>
<accession>A0A7C3QXA7</accession>
<keyword evidence="2" id="KW-0812">Transmembrane</keyword>